<dbReference type="EC" id="4.3.1.12" evidence="2"/>
<dbReference type="PANTHER" id="PTHR13812">
    <property type="entry name" value="KETIMINE REDUCTASE MU-CRYSTALLIN"/>
    <property type="match status" value="1"/>
</dbReference>
<comment type="caution">
    <text evidence="2">The sequence shown here is derived from an EMBL/GenBank/DDBJ whole genome shotgun (WGS) entry which is preliminary data.</text>
</comment>
<gene>
    <name evidence="2" type="ORF">GGQ63_004400</name>
</gene>
<keyword evidence="2" id="KW-0456">Lyase</keyword>
<dbReference type="RefSeq" id="WP_183858729.1">
    <property type="nucleotide sequence ID" value="NZ_JACHOO010000020.1"/>
</dbReference>
<dbReference type="GO" id="GO:0005737">
    <property type="term" value="C:cytoplasm"/>
    <property type="evidence" value="ECO:0007669"/>
    <property type="project" value="TreeGrafter"/>
</dbReference>
<dbReference type="PANTHER" id="PTHR13812:SF19">
    <property type="entry name" value="KETIMINE REDUCTASE MU-CRYSTALLIN"/>
    <property type="match status" value="1"/>
</dbReference>
<dbReference type="GO" id="GO:0008473">
    <property type="term" value="F:ornithine cyclodeaminase activity"/>
    <property type="evidence" value="ECO:0007669"/>
    <property type="project" value="UniProtKB-EC"/>
</dbReference>
<dbReference type="SUPFAM" id="SSF51735">
    <property type="entry name" value="NAD(P)-binding Rossmann-fold domains"/>
    <property type="match status" value="1"/>
</dbReference>
<protein>
    <submittedName>
        <fullName evidence="2">Ornithine cyclodeaminase</fullName>
        <ecNumber evidence="2">4.3.1.12</ecNumber>
    </submittedName>
</protein>
<dbReference type="PIRSF" id="PIRSF001439">
    <property type="entry name" value="CryM"/>
    <property type="match status" value="1"/>
</dbReference>
<proteinExistence type="inferred from homology"/>
<keyword evidence="3" id="KW-1185">Reference proteome</keyword>
<evidence type="ECO:0000313" key="3">
    <source>
        <dbReference type="Proteomes" id="UP000523821"/>
    </source>
</evidence>
<comment type="similarity">
    <text evidence="1">Belongs to the ornithine cyclodeaminase/mu-crystallin family.</text>
</comment>
<evidence type="ECO:0000256" key="1">
    <source>
        <dbReference type="ARBA" id="ARBA00008903"/>
    </source>
</evidence>
<dbReference type="InterPro" id="IPR036291">
    <property type="entry name" value="NAD(P)-bd_dom_sf"/>
</dbReference>
<name>A0A7W9FR57_9HYPH</name>
<dbReference type="InterPro" id="IPR023401">
    <property type="entry name" value="ODC_N"/>
</dbReference>
<dbReference type="Gene3D" id="3.30.1780.10">
    <property type="entry name" value="ornithine cyclodeaminase, domain 1"/>
    <property type="match status" value="1"/>
</dbReference>
<organism evidence="2 3">
    <name type="scientific">Prosthecomicrobium pneumaticum</name>
    <dbReference type="NCBI Taxonomy" id="81895"/>
    <lineage>
        <taxon>Bacteria</taxon>
        <taxon>Pseudomonadati</taxon>
        <taxon>Pseudomonadota</taxon>
        <taxon>Alphaproteobacteria</taxon>
        <taxon>Hyphomicrobiales</taxon>
        <taxon>Kaistiaceae</taxon>
        <taxon>Prosthecomicrobium</taxon>
    </lineage>
</organism>
<dbReference type="Gene3D" id="3.40.50.720">
    <property type="entry name" value="NAD(P)-binding Rossmann-like Domain"/>
    <property type="match status" value="1"/>
</dbReference>
<sequence length="304" mass="31325">MLFITDQMVAEAVSIGEAQAVMRDAFASFGAGRAAMQERFRTEAGGVKLSTLGAVIPDLGVVGAKVYTTIGGRFSFAIALFSTETGHPLASIEANAITRLRTPACSVLAARHLARDDSRRLAVFGTGVQGRAHAAQFAAAYPLSEVLIVSSAPRPETAEEIAAEAGVAARLVGAEEAVAEADIIVTASRARTALFPGAALRPGQFVAAVGSSLPTTRELDDRALARAALVAVEWRPQSLREAGDLVLADPAVLPAEKIVELGELVAGTAPGRRDAAAITLYKSVGVGLEDIALAGLAFRKIAGG</sequence>
<dbReference type="Pfam" id="PF02423">
    <property type="entry name" value="OCD_Mu_crystall"/>
    <property type="match status" value="1"/>
</dbReference>
<evidence type="ECO:0000313" key="2">
    <source>
        <dbReference type="EMBL" id="MBB5755297.1"/>
    </source>
</evidence>
<accession>A0A7W9FR57</accession>
<reference evidence="2 3" key="1">
    <citation type="submission" date="2020-08" db="EMBL/GenBank/DDBJ databases">
        <title>Genomic Encyclopedia of Type Strains, Phase IV (KMG-IV): sequencing the most valuable type-strain genomes for metagenomic binning, comparative biology and taxonomic classification.</title>
        <authorList>
            <person name="Goeker M."/>
        </authorList>
    </citation>
    <scope>NUCLEOTIDE SEQUENCE [LARGE SCALE GENOMIC DNA]</scope>
    <source>
        <strain evidence="2 3">DSM 16268</strain>
    </source>
</reference>
<dbReference type="InterPro" id="IPR003462">
    <property type="entry name" value="ODC_Mu_crystall"/>
</dbReference>
<dbReference type="EMBL" id="JACHOO010000020">
    <property type="protein sequence ID" value="MBB5755297.1"/>
    <property type="molecule type" value="Genomic_DNA"/>
</dbReference>
<dbReference type="AlphaFoldDB" id="A0A7W9FR57"/>
<dbReference type="Proteomes" id="UP000523821">
    <property type="component" value="Unassembled WGS sequence"/>
</dbReference>